<dbReference type="OrthoDB" id="65289at2759"/>
<dbReference type="GeneID" id="20089231"/>
<sequence>MLRANGGPPALVYACNNGQRSRGSTATAEARTSKKSQRRETFGCANAGARNSRDHFKIDPPRSIQMPRHDNPPPHPQKTFDGILTSSQSVRVDLHKCAKATLAGVMGNAMGCCLGPEEHHADTTSGRKSPLLRRMHSFVDDSCSDSTASLSSSAKSSIFSPRPTSETPGSRLLRDFYQHVVDTDQSDSGGEEDTFHDAGVLPAAAPPQPRRRSLLLQHTETMRHLSKAAVDPLNMYSSLGLFHTNEPLLLNREDRVLRAKSVDSLLLSHHISTPHKLPHVHRDGQYKPFWADPHHVKETVNDTTASTTIASTAPSPAS</sequence>
<feature type="compositionally biased region" description="Polar residues" evidence="1">
    <location>
        <begin position="16"/>
        <end position="27"/>
    </location>
</feature>
<organism evidence="2">
    <name type="scientific">Aphanomyces invadans</name>
    <dbReference type="NCBI Taxonomy" id="157072"/>
    <lineage>
        <taxon>Eukaryota</taxon>
        <taxon>Sar</taxon>
        <taxon>Stramenopiles</taxon>
        <taxon>Oomycota</taxon>
        <taxon>Saprolegniomycetes</taxon>
        <taxon>Saprolegniales</taxon>
        <taxon>Verrucalvaceae</taxon>
        <taxon>Aphanomyces</taxon>
    </lineage>
</organism>
<proteinExistence type="predicted"/>
<protein>
    <submittedName>
        <fullName evidence="2">Uncharacterized protein</fullName>
    </submittedName>
</protein>
<gene>
    <name evidence="2" type="ORF">H310_12181</name>
</gene>
<feature type="region of interest" description="Disordered" evidence="1">
    <location>
        <begin position="183"/>
        <end position="209"/>
    </location>
</feature>
<name>A0A024TJE8_9STRA</name>
<dbReference type="VEuPathDB" id="FungiDB:H310_12181"/>
<feature type="region of interest" description="Disordered" evidence="1">
    <location>
        <begin position="15"/>
        <end position="77"/>
    </location>
</feature>
<feature type="compositionally biased region" description="Low complexity" evidence="1">
    <location>
        <begin position="144"/>
        <end position="160"/>
    </location>
</feature>
<dbReference type="EMBL" id="KI913987">
    <property type="protein sequence ID" value="ETV94183.1"/>
    <property type="molecule type" value="Genomic_DNA"/>
</dbReference>
<dbReference type="RefSeq" id="XP_008877388.1">
    <property type="nucleotide sequence ID" value="XM_008879166.1"/>
</dbReference>
<dbReference type="AlphaFoldDB" id="A0A024TJE8"/>
<accession>A0A024TJE8</accession>
<dbReference type="PROSITE" id="PS51257">
    <property type="entry name" value="PROKAR_LIPOPROTEIN"/>
    <property type="match status" value="1"/>
</dbReference>
<evidence type="ECO:0000313" key="2">
    <source>
        <dbReference type="EMBL" id="ETV94183.1"/>
    </source>
</evidence>
<feature type="region of interest" description="Disordered" evidence="1">
    <location>
        <begin position="143"/>
        <end position="171"/>
    </location>
</feature>
<evidence type="ECO:0000256" key="1">
    <source>
        <dbReference type="SAM" id="MobiDB-lite"/>
    </source>
</evidence>
<feature type="compositionally biased region" description="Basic and acidic residues" evidence="1">
    <location>
        <begin position="51"/>
        <end position="60"/>
    </location>
</feature>
<reference evidence="2" key="1">
    <citation type="submission" date="2013-12" db="EMBL/GenBank/DDBJ databases">
        <title>The Genome Sequence of Aphanomyces invadans NJM9701.</title>
        <authorList>
            <consortium name="The Broad Institute Genomics Platform"/>
            <person name="Russ C."/>
            <person name="Tyler B."/>
            <person name="van West P."/>
            <person name="Dieguez-Uribeondo J."/>
            <person name="Young S.K."/>
            <person name="Zeng Q."/>
            <person name="Gargeya S."/>
            <person name="Fitzgerald M."/>
            <person name="Abouelleil A."/>
            <person name="Alvarado L."/>
            <person name="Chapman S.B."/>
            <person name="Gainer-Dewar J."/>
            <person name="Goldberg J."/>
            <person name="Griggs A."/>
            <person name="Gujja S."/>
            <person name="Hansen M."/>
            <person name="Howarth C."/>
            <person name="Imamovic A."/>
            <person name="Ireland A."/>
            <person name="Larimer J."/>
            <person name="McCowan C."/>
            <person name="Murphy C."/>
            <person name="Pearson M."/>
            <person name="Poon T.W."/>
            <person name="Priest M."/>
            <person name="Roberts A."/>
            <person name="Saif S."/>
            <person name="Shea T."/>
            <person name="Sykes S."/>
            <person name="Wortman J."/>
            <person name="Nusbaum C."/>
            <person name="Birren B."/>
        </authorList>
    </citation>
    <scope>NUCLEOTIDE SEQUENCE [LARGE SCALE GENOMIC DNA]</scope>
    <source>
        <strain evidence="2">NJM9701</strain>
    </source>
</reference>